<dbReference type="EC" id="1.13.11.2" evidence="2"/>
<dbReference type="RefSeq" id="WP_023485049.1">
    <property type="nucleotide sequence ID" value="NZ_CP019651.1"/>
</dbReference>
<accession>A0A6C0QMQ4</accession>
<dbReference type="InterPro" id="IPR029068">
    <property type="entry name" value="Glyas_Bleomycin-R_OHBP_Dase"/>
</dbReference>
<keyword evidence="2" id="KW-0560">Oxidoreductase</keyword>
<dbReference type="InterPro" id="IPR037523">
    <property type="entry name" value="VOC_core"/>
</dbReference>
<dbReference type="PANTHER" id="PTHR43279:SF1">
    <property type="entry name" value="CATECHOL-2,3-DIOXYGENASE"/>
    <property type="match status" value="1"/>
</dbReference>
<dbReference type="SUPFAM" id="SSF54593">
    <property type="entry name" value="Glyoxalase/Bleomycin resistance protein/Dihydroxybiphenyl dioxygenase"/>
    <property type="match status" value="2"/>
</dbReference>
<dbReference type="GO" id="GO:0018577">
    <property type="term" value="F:catechol 2,3-dioxygenase activity"/>
    <property type="evidence" value="ECO:0007669"/>
    <property type="project" value="UniProtKB-EC"/>
</dbReference>
<dbReference type="Pfam" id="PF00903">
    <property type="entry name" value="Glyoxalase"/>
    <property type="match status" value="2"/>
</dbReference>
<proteinExistence type="predicted"/>
<dbReference type="AlphaFoldDB" id="A0A6C0QMQ4"/>
<dbReference type="InterPro" id="IPR004360">
    <property type="entry name" value="Glyas_Fos-R_dOase_dom"/>
</dbReference>
<dbReference type="Proteomes" id="UP000464330">
    <property type="component" value="Chromosome"/>
</dbReference>
<protein>
    <submittedName>
        <fullName evidence="2">Catechol-2,3-dioxygenase</fullName>
        <ecNumber evidence="2">1.13.11.2</ecNumber>
    </submittedName>
</protein>
<gene>
    <name evidence="2" type="primary">catE</name>
    <name evidence="2" type="ORF">ERICV_00306</name>
</gene>
<keyword evidence="2" id="KW-0223">Dioxygenase</keyword>
<dbReference type="CDD" id="cd07255">
    <property type="entry name" value="VOC_BsCatE_like_N"/>
    <property type="match status" value="1"/>
</dbReference>
<evidence type="ECO:0000259" key="1">
    <source>
        <dbReference type="PROSITE" id="PS51819"/>
    </source>
</evidence>
<dbReference type="EMBL" id="CP019717">
    <property type="protein sequence ID" value="QHZ49516.1"/>
    <property type="molecule type" value="Genomic_DNA"/>
</dbReference>
<dbReference type="Gene3D" id="3.10.180.10">
    <property type="entry name" value="2,3-Dihydroxybiphenyl 1,2-Dioxygenase, domain 1"/>
    <property type="match status" value="2"/>
</dbReference>
<reference evidence="2 3" key="1">
    <citation type="journal article" date="2020" name="Int. J. Med. Microbiol.">
        <title>Discovery of Paenibacillus larvae ERIC V: Phenotypic and genomic comparison to genotypes ERIC I-IV reveal different inventories of virulence factors which correlate with epidemiological prevalences of American Foulbrood.</title>
        <authorList>
            <person name="Beims H."/>
            <person name="Bunk B."/>
            <person name="Erler S."/>
            <person name="Mohr K.I."/>
            <person name="Sproer C."/>
            <person name="Pradella S."/>
            <person name="Gunther G."/>
            <person name="Rohde M."/>
            <person name="von der Ohe W."/>
            <person name="Steinert M."/>
        </authorList>
    </citation>
    <scope>NUCLEOTIDE SEQUENCE [LARGE SCALE GENOMIC DNA]</scope>
    <source>
        <strain evidence="2">Eric_V</strain>
    </source>
</reference>
<evidence type="ECO:0000313" key="2">
    <source>
        <dbReference type="EMBL" id="QHZ49516.1"/>
    </source>
</evidence>
<organism evidence="2 3">
    <name type="scientific">Paenibacillus larvae subsp. larvae</name>
    <dbReference type="NCBI Taxonomy" id="147375"/>
    <lineage>
        <taxon>Bacteria</taxon>
        <taxon>Bacillati</taxon>
        <taxon>Bacillota</taxon>
        <taxon>Bacilli</taxon>
        <taxon>Bacillales</taxon>
        <taxon>Paenibacillaceae</taxon>
        <taxon>Paenibacillus</taxon>
    </lineage>
</organism>
<evidence type="ECO:0000313" key="3">
    <source>
        <dbReference type="Proteomes" id="UP000464330"/>
    </source>
</evidence>
<feature type="domain" description="VOC" evidence="1">
    <location>
        <begin position="12"/>
        <end position="129"/>
    </location>
</feature>
<dbReference type="PANTHER" id="PTHR43279">
    <property type="entry name" value="CATECHOL-2,3-DIOXYGENASE"/>
    <property type="match status" value="1"/>
</dbReference>
<sequence>MSTQIHYDLAASIGKVHLQVTDLPASLAFYQNVIGFQVLEQTDNKAMLTADGENVLLTIEQPDPVYPKQGRTTGLYHFAILLPSRKDLAKALIHLLEERYPLQGASDHQFSEAIYLADPDGNGIEIYADRLRKLWEYQNGFLTAVTDPLDAENLLQEADDTPWSALPAGTVIGHIHLHESDLDKARTFYHQGLGMTITLTIGGHALFVSAGGYHHHVGLNTWNGKRIAAPNPQSVGLVHYSIQFEDEASLKRSLEGLENIGVTPVREQGSLWVTDPFGHKIKLLKKEKH</sequence>
<feature type="domain" description="VOC" evidence="1">
    <location>
        <begin position="171"/>
        <end position="286"/>
    </location>
</feature>
<name>A0A6C0QMQ4_9BACL</name>
<dbReference type="PROSITE" id="PS51819">
    <property type="entry name" value="VOC"/>
    <property type="match status" value="2"/>
</dbReference>